<sequence length="106" mass="11927">MSERYSESPQFMRAYFPDNISLSGKTLFGGSCISNTLLDPIFSPVHNSHIYAFTLPSKSLMEGSYKFEYNLKSTASAFGEHSVNYPIMALRVIVCRDVDKSKSKLE</sequence>
<organism evidence="1 2">
    <name type="scientific">Ditylenchus dipsaci</name>
    <dbReference type="NCBI Taxonomy" id="166011"/>
    <lineage>
        <taxon>Eukaryota</taxon>
        <taxon>Metazoa</taxon>
        <taxon>Ecdysozoa</taxon>
        <taxon>Nematoda</taxon>
        <taxon>Chromadorea</taxon>
        <taxon>Rhabditida</taxon>
        <taxon>Tylenchina</taxon>
        <taxon>Tylenchomorpha</taxon>
        <taxon>Sphaerularioidea</taxon>
        <taxon>Anguinidae</taxon>
        <taxon>Anguininae</taxon>
        <taxon>Ditylenchus</taxon>
    </lineage>
</organism>
<evidence type="ECO:0000313" key="2">
    <source>
        <dbReference type="WBParaSite" id="jg19928"/>
    </source>
</evidence>
<dbReference type="AlphaFoldDB" id="A0A915DHD8"/>
<name>A0A915DHD8_9BILA</name>
<proteinExistence type="predicted"/>
<reference evidence="2" key="1">
    <citation type="submission" date="2022-11" db="UniProtKB">
        <authorList>
            <consortium name="WormBaseParasite"/>
        </authorList>
    </citation>
    <scope>IDENTIFICATION</scope>
</reference>
<dbReference type="Proteomes" id="UP000887574">
    <property type="component" value="Unplaced"/>
</dbReference>
<keyword evidence="1" id="KW-1185">Reference proteome</keyword>
<protein>
    <submittedName>
        <fullName evidence="2">Uncharacterized protein</fullName>
    </submittedName>
</protein>
<accession>A0A915DHD8</accession>
<evidence type="ECO:0000313" key="1">
    <source>
        <dbReference type="Proteomes" id="UP000887574"/>
    </source>
</evidence>
<dbReference type="WBParaSite" id="jg19928">
    <property type="protein sequence ID" value="jg19928"/>
    <property type="gene ID" value="jg19928"/>
</dbReference>